<dbReference type="Pfam" id="PF09527">
    <property type="entry name" value="ATPase_gene1"/>
    <property type="match status" value="1"/>
</dbReference>
<dbReference type="InterPro" id="IPR032820">
    <property type="entry name" value="ATPase_put"/>
</dbReference>
<keyword evidence="1" id="KW-0812">Transmembrane</keyword>
<feature type="transmembrane region" description="Helical" evidence="1">
    <location>
        <begin position="20"/>
        <end position="39"/>
    </location>
</feature>
<protein>
    <recommendedName>
        <fullName evidence="4">AtpZ/AtpI family protein</fullName>
    </recommendedName>
</protein>
<evidence type="ECO:0000313" key="2">
    <source>
        <dbReference type="EMBL" id="OGH68717.1"/>
    </source>
</evidence>
<sequence length="84" mass="9595">MEENPKNQSDRRYYLFAMRIVGDFGATIAIPVVALVLLGRYIDHRYNNSGYLFTLIGFAVAALVSAKIIYKKAKKYGQDYQNLK</sequence>
<evidence type="ECO:0008006" key="4">
    <source>
        <dbReference type="Google" id="ProtNLM"/>
    </source>
</evidence>
<comment type="caution">
    <text evidence="2">The sequence shown here is derived from an EMBL/GenBank/DDBJ whole genome shotgun (WGS) entry which is preliminary data.</text>
</comment>
<gene>
    <name evidence="2" type="ORF">A3D53_01610</name>
</gene>
<reference evidence="2 3" key="1">
    <citation type="journal article" date="2016" name="Nat. Commun.">
        <title>Thousands of microbial genomes shed light on interconnected biogeochemical processes in an aquifer system.</title>
        <authorList>
            <person name="Anantharaman K."/>
            <person name="Brown C.T."/>
            <person name="Hug L.A."/>
            <person name="Sharon I."/>
            <person name="Castelle C.J."/>
            <person name="Probst A.J."/>
            <person name="Thomas B.C."/>
            <person name="Singh A."/>
            <person name="Wilkins M.J."/>
            <person name="Karaoz U."/>
            <person name="Brodie E.L."/>
            <person name="Williams K.H."/>
            <person name="Hubbard S.S."/>
            <person name="Banfield J.F."/>
        </authorList>
    </citation>
    <scope>NUCLEOTIDE SEQUENCE [LARGE SCALE GENOMIC DNA]</scope>
</reference>
<keyword evidence="1" id="KW-1133">Transmembrane helix</keyword>
<evidence type="ECO:0000256" key="1">
    <source>
        <dbReference type="SAM" id="Phobius"/>
    </source>
</evidence>
<dbReference type="AlphaFoldDB" id="A0A1F6MAP0"/>
<organism evidence="2 3">
    <name type="scientific">Candidatus Magasanikbacteria bacterium RIFCSPHIGHO2_02_FULL_45_10</name>
    <dbReference type="NCBI Taxonomy" id="1798679"/>
    <lineage>
        <taxon>Bacteria</taxon>
        <taxon>Candidatus Magasanikiibacteriota</taxon>
    </lineage>
</organism>
<accession>A0A1F6MAP0</accession>
<name>A0A1F6MAP0_9BACT</name>
<feature type="transmembrane region" description="Helical" evidence="1">
    <location>
        <begin position="51"/>
        <end position="70"/>
    </location>
</feature>
<keyword evidence="1" id="KW-0472">Membrane</keyword>
<dbReference type="EMBL" id="MFQA01000033">
    <property type="protein sequence ID" value="OGH68717.1"/>
    <property type="molecule type" value="Genomic_DNA"/>
</dbReference>
<dbReference type="Proteomes" id="UP000176413">
    <property type="component" value="Unassembled WGS sequence"/>
</dbReference>
<evidence type="ECO:0000313" key="3">
    <source>
        <dbReference type="Proteomes" id="UP000176413"/>
    </source>
</evidence>
<proteinExistence type="predicted"/>